<dbReference type="EMBL" id="CABITT030000008">
    <property type="protein sequence ID" value="VVB15698.1"/>
    <property type="molecule type" value="Genomic_DNA"/>
</dbReference>
<sequence length="124" mass="14024">MRIQVKKEPPQKLDESHCLDGKRFDEEVFDGNCLNLLFEENLKMDLEVEAPKITKEKPKKNKTSTVLLYPMKFVDGGIECKVKSIGGSKPFSNAKVILTRGLSKEEIAIINETMAKVLKIELTD</sequence>
<comment type="caution">
    <text evidence="1">The sequence shown here is derived from an EMBL/GenBank/DDBJ whole genome shotgun (WGS) entry which is preliminary data.</text>
</comment>
<gene>
    <name evidence="1" type="ORF">ANE_LOCUS26142</name>
</gene>
<organism evidence="1 2">
    <name type="scientific">Arabis nemorensis</name>
    <dbReference type="NCBI Taxonomy" id="586526"/>
    <lineage>
        <taxon>Eukaryota</taxon>
        <taxon>Viridiplantae</taxon>
        <taxon>Streptophyta</taxon>
        <taxon>Embryophyta</taxon>
        <taxon>Tracheophyta</taxon>
        <taxon>Spermatophyta</taxon>
        <taxon>Magnoliopsida</taxon>
        <taxon>eudicotyledons</taxon>
        <taxon>Gunneridae</taxon>
        <taxon>Pentapetalae</taxon>
        <taxon>rosids</taxon>
        <taxon>malvids</taxon>
        <taxon>Brassicales</taxon>
        <taxon>Brassicaceae</taxon>
        <taxon>Arabideae</taxon>
        <taxon>Arabis</taxon>
    </lineage>
</organism>
<protein>
    <submittedName>
        <fullName evidence="1">Uncharacterized protein</fullName>
    </submittedName>
</protein>
<evidence type="ECO:0000313" key="2">
    <source>
        <dbReference type="Proteomes" id="UP000489600"/>
    </source>
</evidence>
<dbReference type="Proteomes" id="UP000489600">
    <property type="component" value="Unassembled WGS sequence"/>
</dbReference>
<reference evidence="1" key="1">
    <citation type="submission" date="2019-07" db="EMBL/GenBank/DDBJ databases">
        <authorList>
            <person name="Dittberner H."/>
        </authorList>
    </citation>
    <scope>NUCLEOTIDE SEQUENCE [LARGE SCALE GENOMIC DNA]</scope>
</reference>
<keyword evidence="2" id="KW-1185">Reference proteome</keyword>
<name>A0A565CPP9_9BRAS</name>
<dbReference type="OrthoDB" id="1088238at2759"/>
<evidence type="ECO:0000313" key="1">
    <source>
        <dbReference type="EMBL" id="VVB15698.1"/>
    </source>
</evidence>
<proteinExistence type="predicted"/>
<accession>A0A565CPP9</accession>
<dbReference type="AlphaFoldDB" id="A0A565CPP9"/>